<evidence type="ECO:0000256" key="6">
    <source>
        <dbReference type="SAM" id="Phobius"/>
    </source>
</evidence>
<gene>
    <name evidence="8" type="ORF">bsdtb5_04000</name>
</gene>
<name>A0A7R7EI22_9FIRM</name>
<dbReference type="GO" id="GO:0005886">
    <property type="term" value="C:plasma membrane"/>
    <property type="evidence" value="ECO:0007669"/>
    <property type="project" value="UniProtKB-SubCell"/>
</dbReference>
<evidence type="ECO:0000313" key="8">
    <source>
        <dbReference type="EMBL" id="BCN29105.1"/>
    </source>
</evidence>
<feature type="transmembrane region" description="Helical" evidence="6">
    <location>
        <begin position="667"/>
        <end position="690"/>
    </location>
</feature>
<dbReference type="AlphaFoldDB" id="A0A7R7EI22"/>
<dbReference type="PANTHER" id="PTHR46795">
    <property type="entry name" value="ABC TRANSPORTER PERMEASE-RELATED-RELATED"/>
    <property type="match status" value="1"/>
</dbReference>
<dbReference type="EMBL" id="AP024169">
    <property type="protein sequence ID" value="BCN29105.1"/>
    <property type="molecule type" value="Genomic_DNA"/>
</dbReference>
<keyword evidence="9" id="KW-1185">Reference proteome</keyword>
<reference evidence="8 9" key="1">
    <citation type="submission" date="2020-11" db="EMBL/GenBank/DDBJ databases">
        <title>Draft genome sequencing of a Lachnospiraceae strain isolated from anoxic soil subjected to BSD treatment.</title>
        <authorList>
            <person name="Uek A."/>
            <person name="Tonouchi A."/>
        </authorList>
    </citation>
    <scope>NUCLEOTIDE SEQUENCE [LARGE SCALE GENOMIC DNA]</scope>
    <source>
        <strain evidence="8 9">TB5</strain>
    </source>
</reference>
<feature type="transmembrane region" description="Helical" evidence="6">
    <location>
        <begin position="197"/>
        <end position="220"/>
    </location>
</feature>
<keyword evidence="2" id="KW-1003">Cell membrane</keyword>
<sequence>MTVNKVWEKLRKKNREPYQQFEFCVGFAVMLISSYLIMLYSPLIQRTLPEGGDSRMQVSMIFVVAAAGCVIFVIYAAGMFLRYKSKEVGVFLALGMDKGRIKKALLGEIARCMFKTAVIGIVAGSLMALLIGKVFEQIAKRVTNYSFEFTVKGITFGIMYALIITVVIMIMVFRFMKKTNIMDILNEQRKQEPIKKMVTSTYLVSGIALSVIGVFVGYILPAVVIRFMHHYLGGWTNIFYILVLIGLYRIMVYSVSCHRKGGNPQKYYRNMISYGMLKFMGRSIVRNMMVITLLVVGGLFSAFYIPLNNSSMQEILGQYEDMYSYSYTEDAKEVTQKEVEALAMKYNVEIKNYREARFLQVLGSGVNRDNVDKSGKLEEIYQKKYVVYECISASQYERLTGQKKDVAEGTYYMIQSPNVRENIFNHFDDMDQLYLDKEQLYMPMKYAGNLTYQCLVNGRGYDENARFVISDQDYGRIKAGTAQYLAVKQVLFDNTKGKQAVSFANELYKKFADQMSDKMNVSANYDDYKAESAKSDSMYCMAATYDPENPAMESDWKYEPNFQILKQEYGMLTYAVYLLLFLYVSVICLAAVGIISYARSQSVGLSSRQVFSDLEKLGANHSYLTKLLKKQIQKVYVLPTVLGSFVILVFEIMLLKLNDGVITKGEIYLIPVLMLVVGIVMLYQFGIYCYSTKKVKKILGLEE</sequence>
<keyword evidence="3 6" id="KW-0812">Transmembrane</keyword>
<dbReference type="InterPro" id="IPR003838">
    <property type="entry name" value="ABC3_permease_C"/>
</dbReference>
<dbReference type="Proteomes" id="UP000595897">
    <property type="component" value="Chromosome"/>
</dbReference>
<keyword evidence="4 6" id="KW-1133">Transmembrane helix</keyword>
<feature type="transmembrane region" description="Helical" evidence="6">
    <location>
        <begin position="232"/>
        <end position="250"/>
    </location>
</feature>
<evidence type="ECO:0000259" key="7">
    <source>
        <dbReference type="Pfam" id="PF02687"/>
    </source>
</evidence>
<feature type="transmembrane region" description="Helical" evidence="6">
    <location>
        <begin position="284"/>
        <end position="305"/>
    </location>
</feature>
<keyword evidence="5 6" id="KW-0472">Membrane</keyword>
<feature type="transmembrane region" description="Helical" evidence="6">
    <location>
        <begin position="154"/>
        <end position="176"/>
    </location>
</feature>
<feature type="transmembrane region" description="Helical" evidence="6">
    <location>
        <begin position="574"/>
        <end position="598"/>
    </location>
</feature>
<protein>
    <submittedName>
        <fullName evidence="8">ABC transporter permease</fullName>
    </submittedName>
</protein>
<organism evidence="8 9">
    <name type="scientific">Anaeromicropila herbilytica</name>
    <dbReference type="NCBI Taxonomy" id="2785025"/>
    <lineage>
        <taxon>Bacteria</taxon>
        <taxon>Bacillati</taxon>
        <taxon>Bacillota</taxon>
        <taxon>Clostridia</taxon>
        <taxon>Lachnospirales</taxon>
        <taxon>Lachnospiraceae</taxon>
        <taxon>Anaeromicropila</taxon>
    </lineage>
</organism>
<evidence type="ECO:0000256" key="1">
    <source>
        <dbReference type="ARBA" id="ARBA00004651"/>
    </source>
</evidence>
<dbReference type="PANTHER" id="PTHR46795:SF3">
    <property type="entry name" value="ABC TRANSPORTER PERMEASE"/>
    <property type="match status" value="1"/>
</dbReference>
<feature type="domain" description="ABC3 transporter permease C-terminal" evidence="7">
    <location>
        <begin position="60"/>
        <end position="181"/>
    </location>
</feature>
<feature type="transmembrane region" description="Helical" evidence="6">
    <location>
        <begin position="60"/>
        <end position="81"/>
    </location>
</feature>
<evidence type="ECO:0000256" key="5">
    <source>
        <dbReference type="ARBA" id="ARBA00023136"/>
    </source>
</evidence>
<dbReference type="Pfam" id="PF02687">
    <property type="entry name" value="FtsX"/>
    <property type="match status" value="1"/>
</dbReference>
<evidence type="ECO:0000256" key="3">
    <source>
        <dbReference type="ARBA" id="ARBA00022692"/>
    </source>
</evidence>
<dbReference type="KEGG" id="ahb:bsdtb5_04000"/>
<dbReference type="InterPro" id="IPR052536">
    <property type="entry name" value="ABC-4_Integral_Memb_Prot"/>
</dbReference>
<comment type="subcellular location">
    <subcellularLocation>
        <location evidence="1">Cell membrane</location>
        <topology evidence="1">Multi-pass membrane protein</topology>
    </subcellularLocation>
</comment>
<evidence type="ECO:0000256" key="4">
    <source>
        <dbReference type="ARBA" id="ARBA00022989"/>
    </source>
</evidence>
<proteinExistence type="predicted"/>
<feature type="transmembrane region" description="Helical" evidence="6">
    <location>
        <begin position="635"/>
        <end position="655"/>
    </location>
</feature>
<accession>A0A7R7EI22</accession>
<evidence type="ECO:0000256" key="2">
    <source>
        <dbReference type="ARBA" id="ARBA00022475"/>
    </source>
</evidence>
<feature type="transmembrane region" description="Helical" evidence="6">
    <location>
        <begin position="112"/>
        <end position="134"/>
    </location>
</feature>
<feature type="transmembrane region" description="Helical" evidence="6">
    <location>
        <begin position="21"/>
        <end position="40"/>
    </location>
</feature>
<evidence type="ECO:0000313" key="9">
    <source>
        <dbReference type="Proteomes" id="UP000595897"/>
    </source>
</evidence>
<dbReference type="RefSeq" id="WP_271714401.1">
    <property type="nucleotide sequence ID" value="NZ_AP024169.1"/>
</dbReference>